<dbReference type="CDD" id="cd19481">
    <property type="entry name" value="RecA-like_protease"/>
    <property type="match status" value="2"/>
</dbReference>
<keyword evidence="3" id="KW-0067">ATP-binding</keyword>
<dbReference type="eggNOG" id="KOG0730">
    <property type="taxonomic scope" value="Eukaryota"/>
</dbReference>
<reference evidence="7" key="1">
    <citation type="submission" date="2011-02" db="EMBL/GenBank/DDBJ databases">
        <title>The Genome Sequence of Capsaspora owczarzaki ATCC 30864.</title>
        <authorList>
            <person name="Russ C."/>
            <person name="Cuomo C."/>
            <person name="Burger G."/>
            <person name="Gray M.W."/>
            <person name="Holland P.W.H."/>
            <person name="King N."/>
            <person name="Lang F.B.F."/>
            <person name="Roger A.J."/>
            <person name="Ruiz-Trillo I."/>
            <person name="Young S.K."/>
            <person name="Zeng Q."/>
            <person name="Gargeya S."/>
            <person name="Alvarado L."/>
            <person name="Berlin A."/>
            <person name="Chapman S.B."/>
            <person name="Chen Z."/>
            <person name="Freedman E."/>
            <person name="Gellesch M."/>
            <person name="Goldberg J."/>
            <person name="Griggs A."/>
            <person name="Gujja S."/>
            <person name="Heilman E."/>
            <person name="Heiman D."/>
            <person name="Howarth C."/>
            <person name="Mehta T."/>
            <person name="Neiman D."/>
            <person name="Pearson M."/>
            <person name="Roberts A."/>
            <person name="Saif S."/>
            <person name="Shea T."/>
            <person name="Shenoy N."/>
            <person name="Sisk P."/>
            <person name="Stolte C."/>
            <person name="Sykes S."/>
            <person name="White J."/>
            <person name="Yandava C."/>
            <person name="Haas B."/>
            <person name="Nusbaum C."/>
            <person name="Birren B."/>
        </authorList>
    </citation>
    <scope>NUCLEOTIDE SEQUENCE</scope>
    <source>
        <strain evidence="7">ATCC 30864</strain>
    </source>
</reference>
<keyword evidence="7" id="KW-1185">Reference proteome</keyword>
<feature type="region of interest" description="Disordered" evidence="4">
    <location>
        <begin position="299"/>
        <end position="392"/>
    </location>
</feature>
<proteinExistence type="inferred from homology"/>
<dbReference type="STRING" id="595528.A0A0D2X1H0"/>
<gene>
    <name evidence="6" type="ORF">CAOG_002039</name>
</gene>
<dbReference type="GO" id="GO:0016887">
    <property type="term" value="F:ATP hydrolysis activity"/>
    <property type="evidence" value="ECO:0007669"/>
    <property type="project" value="InterPro"/>
</dbReference>
<dbReference type="SMART" id="SM00382">
    <property type="entry name" value="AAA"/>
    <property type="match status" value="2"/>
</dbReference>
<dbReference type="InterPro" id="IPR003959">
    <property type="entry name" value="ATPase_AAA_core"/>
</dbReference>
<dbReference type="InterPro" id="IPR003593">
    <property type="entry name" value="AAA+_ATPase"/>
</dbReference>
<dbReference type="EMBL" id="KE346362">
    <property type="protein sequence ID" value="KJE90794.1"/>
    <property type="molecule type" value="Genomic_DNA"/>
</dbReference>
<evidence type="ECO:0000313" key="6">
    <source>
        <dbReference type="EMBL" id="KJE90794.1"/>
    </source>
</evidence>
<organism evidence="6 7">
    <name type="scientific">Capsaspora owczarzaki (strain ATCC 30864)</name>
    <dbReference type="NCBI Taxonomy" id="595528"/>
    <lineage>
        <taxon>Eukaryota</taxon>
        <taxon>Filasterea</taxon>
        <taxon>Capsaspora</taxon>
    </lineage>
</organism>
<evidence type="ECO:0000313" key="7">
    <source>
        <dbReference type="Proteomes" id="UP000008743"/>
    </source>
</evidence>
<sequence length="1162" mass="128777">MSSSTTAKPTSSTTADAAATSPVVANAANAADAAEAADASAAAEGALSAAVHSLSIAVGSVPDALLPAKLQELAEHFPELHATLSPGVILACSKRSDTPFPTNSEYMEHWLAYFHVRRTIICLQETIRGLSTYNQILSKNVNGDADYMKRAGRVLGEVLDFLAKLMEMRLAAHASQKVLAPRLVRMCQAFNIPENRLVAVVFIVLHSSEMFAFDPRDYSNGDIFLTLMARYTGLTLSDAIQFVDPSRSYIKEGLINLVEDAQYRYPPSIPQHVFPILFTEHVSTDVRLKVDGTTLAKILDEEDGDEATASSAQDDDRSDDDDANEGQESADEGEQATSSGDATVGEDTSDDFTLVDAGKHSKKTNKKKKTSKKVLARSGSTGGPREQEEDKDLYDLLREQLQFEEEERKLKEASGESAESATDLGASASGSGASAATDELKPYTTNLGYLSDHFEWVSLRCRVSTTEREVSDDNFGVKDVKGEQQLREMKAKEKMQRARCVKRMELTVKEGTWLPRLERLVLILQLDDFERQILWTLAGNKLSNKVGPEMGRWSNRGSYVSAFTVGQLLHMYSEDFEDEVGRRKYFYKNARLVKEGVIRLADSVVSGELNNSQVEMDRRMLDFVVGLETEVSEMLDGSHLYTPNVKLDQVILAEDQKKMVIDTVTTFERFKKLRKRLGFDELVQGAGILLMFYGKSGTGKTMLANALASHLGKRILLINFPSLGSQPDQVIKFIFREAKLTDAILFFDECEALFKSRELGGSSNINLLLTEIEQHGGLSIMATNRPVDIDEAMHRRITLAIEFQPPTNKLREQIWKAHVPNTGVFDSSIDWHYLAAKYELVGGLIRNSVLSALSFAVARSEVDNSEVMITQADLERGALLQLKGRLNMVDFDRRVVPTRGLEDIVLSNDVRKRVGDIIAFEKARQVLISEWGFSEAMCRDQGTSCLFVGPPGTGKTICSEAIGLETGKALKIVNCGELVSKWVGETGKNIEAIFKEARAVDAILVFDDAEGLFGSRTESTKSSTDRYANMDTSILLYHMERFPGVVILSTNIADSIDRAFLRRFRFIVEFKLPDAAMRAKLFRDHLPTKVPIANNIDFTDLAQKFSQFSGANIKNVCFKAASRAALRPAEERRVLLSDLEEYCVEEEFAAGIKGRPPTDMFS</sequence>
<feature type="region of interest" description="Disordered" evidence="4">
    <location>
        <begin position="405"/>
        <end position="436"/>
    </location>
</feature>
<dbReference type="GO" id="GO:0005524">
    <property type="term" value="F:ATP binding"/>
    <property type="evidence" value="ECO:0007669"/>
    <property type="project" value="UniProtKB-KW"/>
</dbReference>
<dbReference type="InterPro" id="IPR027417">
    <property type="entry name" value="P-loop_NTPase"/>
</dbReference>
<evidence type="ECO:0000256" key="2">
    <source>
        <dbReference type="ARBA" id="ARBA00022741"/>
    </source>
</evidence>
<keyword evidence="2" id="KW-0547">Nucleotide-binding</keyword>
<dbReference type="OrthoDB" id="10042665at2759"/>
<dbReference type="InterPro" id="IPR050221">
    <property type="entry name" value="26S_Proteasome_ATPase"/>
</dbReference>
<evidence type="ECO:0000256" key="4">
    <source>
        <dbReference type="SAM" id="MobiDB-lite"/>
    </source>
</evidence>
<dbReference type="Pfam" id="PF00004">
    <property type="entry name" value="AAA"/>
    <property type="match status" value="2"/>
</dbReference>
<protein>
    <recommendedName>
        <fullName evidence="5">AAA+ ATPase domain-containing protein</fullName>
    </recommendedName>
</protein>
<feature type="domain" description="AAA+ ATPase" evidence="5">
    <location>
        <begin position="686"/>
        <end position="807"/>
    </location>
</feature>
<dbReference type="Gene3D" id="3.40.50.300">
    <property type="entry name" value="P-loop containing nucleotide triphosphate hydrolases"/>
    <property type="match status" value="2"/>
</dbReference>
<evidence type="ECO:0000259" key="5">
    <source>
        <dbReference type="SMART" id="SM00382"/>
    </source>
</evidence>
<dbReference type="SUPFAM" id="SSF52540">
    <property type="entry name" value="P-loop containing nucleoside triphosphate hydrolases"/>
    <property type="match status" value="2"/>
</dbReference>
<dbReference type="InParanoid" id="A0A0D2X1H0"/>
<feature type="compositionally biased region" description="Acidic residues" evidence="4">
    <location>
        <begin position="316"/>
        <end position="334"/>
    </location>
</feature>
<dbReference type="Pfam" id="PF22977">
    <property type="entry name" value="WHD"/>
    <property type="match status" value="1"/>
</dbReference>
<dbReference type="PANTHER" id="PTHR23073">
    <property type="entry name" value="26S PROTEASOME REGULATORY SUBUNIT"/>
    <property type="match status" value="1"/>
</dbReference>
<feature type="domain" description="AAA+ ATPase" evidence="5">
    <location>
        <begin position="941"/>
        <end position="1074"/>
    </location>
</feature>
<dbReference type="RefSeq" id="XP_004348789.2">
    <property type="nucleotide sequence ID" value="XM_004348739.2"/>
</dbReference>
<evidence type="ECO:0000256" key="3">
    <source>
        <dbReference type="ARBA" id="ARBA00022840"/>
    </source>
</evidence>
<feature type="compositionally biased region" description="Low complexity" evidence="4">
    <location>
        <begin position="425"/>
        <end position="436"/>
    </location>
</feature>
<comment type="similarity">
    <text evidence="1">Belongs to the AAA ATPase family.</text>
</comment>
<dbReference type="Gene3D" id="1.10.8.60">
    <property type="match status" value="1"/>
</dbReference>
<feature type="compositionally biased region" description="Basic residues" evidence="4">
    <location>
        <begin position="360"/>
        <end position="375"/>
    </location>
</feature>
<accession>A0A0D2X1H0</accession>
<dbReference type="PhylomeDB" id="A0A0D2X1H0"/>
<dbReference type="InterPro" id="IPR054472">
    <property type="entry name" value="WHD"/>
</dbReference>
<name>A0A0D2X1H0_CAPO3</name>
<dbReference type="Proteomes" id="UP000008743">
    <property type="component" value="Unassembled WGS sequence"/>
</dbReference>
<dbReference type="AlphaFoldDB" id="A0A0D2X1H0"/>
<evidence type="ECO:0000256" key="1">
    <source>
        <dbReference type="ARBA" id="ARBA00006914"/>
    </source>
</evidence>